<evidence type="ECO:0000256" key="2">
    <source>
        <dbReference type="ARBA" id="ARBA00022840"/>
    </source>
</evidence>
<dbReference type="Gene3D" id="1.10.287.380">
    <property type="entry name" value="Valyl-tRNA synthetase, C-terminal domain"/>
    <property type="match status" value="1"/>
</dbReference>
<accession>A0A9E4KB92</accession>
<proteinExistence type="predicted"/>
<protein>
    <submittedName>
        <fullName evidence="6">ABC transporter ATP-binding protein</fullName>
    </submittedName>
</protein>
<evidence type="ECO:0000313" key="7">
    <source>
        <dbReference type="Proteomes" id="UP000886667"/>
    </source>
</evidence>
<feature type="coiled-coil region" evidence="3">
    <location>
        <begin position="33"/>
        <end position="88"/>
    </location>
</feature>
<feature type="compositionally biased region" description="Basic residues" evidence="4">
    <location>
        <begin position="13"/>
        <end position="22"/>
    </location>
</feature>
<feature type="compositionally biased region" description="Basic and acidic residues" evidence="4">
    <location>
        <begin position="1"/>
        <end position="12"/>
    </location>
</feature>
<feature type="region of interest" description="Disordered" evidence="4">
    <location>
        <begin position="1"/>
        <end position="31"/>
    </location>
</feature>
<dbReference type="InterPro" id="IPR032524">
    <property type="entry name" value="ABC_tran_C"/>
</dbReference>
<dbReference type="Proteomes" id="UP000886667">
    <property type="component" value="Unassembled WGS sequence"/>
</dbReference>
<sequence length="99" mass="11561">VSSDHTAQEKIKSQRQKPKNRTTKLSYKDQRELDQLPQQIEQLEQSLSGLQQQLSDPDLYQTGEGEQVVELQQQMTEVEHDLEQAYARWEELETFKAGD</sequence>
<feature type="non-terminal residue" evidence="6">
    <location>
        <position position="1"/>
    </location>
</feature>
<reference evidence="6" key="1">
    <citation type="journal article" date="2021" name="Proc. Natl. Acad. Sci. U.S.A.">
        <title>Global biogeography of chemosynthetic symbionts reveals both localized and globally distributed symbiont groups. .</title>
        <authorList>
            <person name="Osvatic J.T."/>
            <person name="Wilkins L.G.E."/>
            <person name="Leibrecht L."/>
            <person name="Leray M."/>
            <person name="Zauner S."/>
            <person name="Polzin J."/>
            <person name="Camacho Y."/>
            <person name="Gros O."/>
            <person name="van Gils J.A."/>
            <person name="Eisen J.A."/>
            <person name="Petersen J.M."/>
            <person name="Yuen B."/>
        </authorList>
    </citation>
    <scope>NUCLEOTIDE SEQUENCE</scope>
    <source>
        <strain evidence="6">MAGclacostrist064TRANS</strain>
    </source>
</reference>
<feature type="domain" description="ABC transporter Uup C-terminal" evidence="5">
    <location>
        <begin position="24"/>
        <end position="93"/>
    </location>
</feature>
<dbReference type="EMBL" id="JAEPCM010000038">
    <property type="protein sequence ID" value="MCG7945138.1"/>
    <property type="molecule type" value="Genomic_DNA"/>
</dbReference>
<dbReference type="GO" id="GO:0003677">
    <property type="term" value="F:DNA binding"/>
    <property type="evidence" value="ECO:0007669"/>
    <property type="project" value="InterPro"/>
</dbReference>
<keyword evidence="3" id="KW-0175">Coiled coil</keyword>
<keyword evidence="1" id="KW-0547">Nucleotide-binding</keyword>
<evidence type="ECO:0000313" key="6">
    <source>
        <dbReference type="EMBL" id="MCG7945138.1"/>
    </source>
</evidence>
<dbReference type="InterPro" id="IPR037118">
    <property type="entry name" value="Val-tRNA_synth_C_sf"/>
</dbReference>
<dbReference type="Pfam" id="PF16326">
    <property type="entry name" value="ABC_tran_CTD"/>
    <property type="match status" value="1"/>
</dbReference>
<dbReference type="GO" id="GO:0005524">
    <property type="term" value="F:ATP binding"/>
    <property type="evidence" value="ECO:0007669"/>
    <property type="project" value="UniProtKB-KW"/>
</dbReference>
<dbReference type="AlphaFoldDB" id="A0A9E4KB92"/>
<evidence type="ECO:0000256" key="4">
    <source>
        <dbReference type="SAM" id="MobiDB-lite"/>
    </source>
</evidence>
<keyword evidence="2 6" id="KW-0067">ATP-binding</keyword>
<name>A0A9E4KB92_9GAMM</name>
<evidence type="ECO:0000259" key="5">
    <source>
        <dbReference type="Pfam" id="PF16326"/>
    </source>
</evidence>
<gene>
    <name evidence="6" type="ORF">JAZ07_02195</name>
</gene>
<evidence type="ECO:0000256" key="1">
    <source>
        <dbReference type="ARBA" id="ARBA00022741"/>
    </source>
</evidence>
<evidence type="ECO:0000256" key="3">
    <source>
        <dbReference type="SAM" id="Coils"/>
    </source>
</evidence>
<organism evidence="6 7">
    <name type="scientific">Candidatus Thiodiazotropha taylori</name>
    <dbReference type="NCBI Taxonomy" id="2792791"/>
    <lineage>
        <taxon>Bacteria</taxon>
        <taxon>Pseudomonadati</taxon>
        <taxon>Pseudomonadota</taxon>
        <taxon>Gammaproteobacteria</taxon>
        <taxon>Chromatiales</taxon>
        <taxon>Sedimenticolaceae</taxon>
        <taxon>Candidatus Thiodiazotropha</taxon>
    </lineage>
</organism>
<comment type="caution">
    <text evidence="6">The sequence shown here is derived from an EMBL/GenBank/DDBJ whole genome shotgun (WGS) entry which is preliminary data.</text>
</comment>